<dbReference type="AlphaFoldDB" id="A0A814M116"/>
<dbReference type="Proteomes" id="UP000663882">
    <property type="component" value="Unassembled WGS sequence"/>
</dbReference>
<sequence length="92" mass="10924">MQSILKKLIFIQRRFEFDRIIVAIKKKYAPFSKIFNEHMECLVLEKEQSEDSLMQLCQQVDSIYVLINTTNNNDSPVKIEMDISYVHHQCTI</sequence>
<gene>
    <name evidence="1" type="ORF">RFH988_LOCUS17743</name>
</gene>
<evidence type="ECO:0000313" key="1">
    <source>
        <dbReference type="EMBL" id="CAF1070419.1"/>
    </source>
</evidence>
<proteinExistence type="predicted"/>
<accession>A0A814M116</accession>
<protein>
    <submittedName>
        <fullName evidence="1">Uncharacterized protein</fullName>
    </submittedName>
</protein>
<name>A0A814M116_9BILA</name>
<evidence type="ECO:0000313" key="2">
    <source>
        <dbReference type="Proteomes" id="UP000663882"/>
    </source>
</evidence>
<comment type="caution">
    <text evidence="1">The sequence shown here is derived from an EMBL/GenBank/DDBJ whole genome shotgun (WGS) entry which is preliminary data.</text>
</comment>
<dbReference type="EMBL" id="CAJNOO010000962">
    <property type="protein sequence ID" value="CAF1070419.1"/>
    <property type="molecule type" value="Genomic_DNA"/>
</dbReference>
<reference evidence="1" key="1">
    <citation type="submission" date="2021-02" db="EMBL/GenBank/DDBJ databases">
        <authorList>
            <person name="Nowell W R."/>
        </authorList>
    </citation>
    <scope>NUCLEOTIDE SEQUENCE</scope>
</reference>
<organism evidence="1 2">
    <name type="scientific">Rotaria sordida</name>
    <dbReference type="NCBI Taxonomy" id="392033"/>
    <lineage>
        <taxon>Eukaryota</taxon>
        <taxon>Metazoa</taxon>
        <taxon>Spiralia</taxon>
        <taxon>Gnathifera</taxon>
        <taxon>Rotifera</taxon>
        <taxon>Eurotatoria</taxon>
        <taxon>Bdelloidea</taxon>
        <taxon>Philodinida</taxon>
        <taxon>Philodinidae</taxon>
        <taxon>Rotaria</taxon>
    </lineage>
</organism>